<comment type="subcellular location">
    <subcellularLocation>
        <location evidence="7">Cell membrane</location>
        <topology evidence="7">Multi-pass membrane protein</topology>
    </subcellularLocation>
    <subcellularLocation>
        <location evidence="1">Membrane</location>
        <topology evidence="1">Multi-pass membrane protein</topology>
    </subcellularLocation>
</comment>
<dbReference type="PRINTS" id="PR01840">
    <property type="entry name" value="TATCFAMILY"/>
</dbReference>
<organism evidence="9 10">
    <name type="scientific">Streptomyces roseoviridis</name>
    <dbReference type="NCBI Taxonomy" id="67361"/>
    <lineage>
        <taxon>Bacteria</taxon>
        <taxon>Bacillati</taxon>
        <taxon>Actinomycetota</taxon>
        <taxon>Actinomycetes</taxon>
        <taxon>Kitasatosporales</taxon>
        <taxon>Streptomycetaceae</taxon>
        <taxon>Streptomyces</taxon>
    </lineage>
</organism>
<dbReference type="HAMAP" id="MF_00902">
    <property type="entry name" value="TatC"/>
    <property type="match status" value="1"/>
</dbReference>
<keyword evidence="10" id="KW-1185">Reference proteome</keyword>
<feature type="transmembrane region" description="Helical" evidence="7">
    <location>
        <begin position="73"/>
        <end position="96"/>
    </location>
</feature>
<evidence type="ECO:0000313" key="9">
    <source>
        <dbReference type="EMBL" id="MFB9553125.1"/>
    </source>
</evidence>
<dbReference type="Pfam" id="PF00902">
    <property type="entry name" value="TatC"/>
    <property type="match status" value="1"/>
</dbReference>
<comment type="subunit">
    <text evidence="7">The Tat system comprises two distinct complexes: a TatABC complex, containing multiple copies of TatA, TatB and TatC subunits, and a separate TatA complex, containing only TatA subunits. Substrates initially bind to the TatABC complex, which probably triggers association of the separate TatA complex to form the active translocon.</text>
</comment>
<reference evidence="9 10" key="1">
    <citation type="submission" date="2024-09" db="EMBL/GenBank/DDBJ databases">
        <authorList>
            <person name="Sun Q."/>
            <person name="Mori K."/>
        </authorList>
    </citation>
    <scope>NUCLEOTIDE SEQUENCE [LARGE SCALE GENOMIC DNA]</scope>
    <source>
        <strain evidence="9 10">JCM 4414</strain>
    </source>
</reference>
<evidence type="ECO:0000256" key="6">
    <source>
        <dbReference type="ARBA" id="ARBA00023136"/>
    </source>
</evidence>
<keyword evidence="3 7" id="KW-0653">Protein transport</keyword>
<feature type="transmembrane region" description="Helical" evidence="7">
    <location>
        <begin position="190"/>
        <end position="208"/>
    </location>
</feature>
<dbReference type="Proteomes" id="UP001589716">
    <property type="component" value="Unassembled WGS sequence"/>
</dbReference>
<evidence type="ECO:0000313" key="10">
    <source>
        <dbReference type="Proteomes" id="UP001589716"/>
    </source>
</evidence>
<comment type="caution">
    <text evidence="9">The sequence shown here is derived from an EMBL/GenBank/DDBJ whole genome shotgun (WGS) entry which is preliminary data.</text>
</comment>
<keyword evidence="5 7" id="KW-0811">Translocation</keyword>
<name>A0ABV5QI02_9ACTN</name>
<keyword evidence="4 7" id="KW-1133">Transmembrane helix</keyword>
<comment type="similarity">
    <text evidence="7">Belongs to the TatC family.</text>
</comment>
<sequence length="301" mass="32221">MPLVEHLRELRNRLAKGLLAIAAVTVVALVYSEDLMQFLTKSVPKCGPGVTSDGGNCAIVSFNTLMAPFSTTIQLSLTTGLVVASPVWLYQLWAFVAPGLHKHEKKYTYAFVGAAVPLFTAGAYLAYLILPISVKVLISLTPGGSANILSLGDVLDFTLRMVLVFGLAFELPLVLVMLNLTGVLTGRRMAGWWRGVIMGVFVFGALITPTTDPVGMLALAGPITVLYGAAVGFSLLNDRRRRRKNPDAELDDDEASVLDLTPEAVGAIEPVSAARTALPEQATGEPDVGRQHRINGYDDIT</sequence>
<feature type="transmembrane region" description="Helical" evidence="7">
    <location>
        <begin position="214"/>
        <end position="236"/>
    </location>
</feature>
<keyword evidence="2 7" id="KW-0812">Transmembrane</keyword>
<dbReference type="NCBIfam" id="TIGR00945">
    <property type="entry name" value="tatC"/>
    <property type="match status" value="1"/>
</dbReference>
<comment type="function">
    <text evidence="7">Part of the twin-arginine translocation (Tat) system that transports large folded proteins containing a characteristic twin-arginine motif in their signal peptide across membranes. Together with TatB, TatC is part of a receptor directly interacting with Tat signal peptides.</text>
</comment>
<evidence type="ECO:0000256" key="7">
    <source>
        <dbReference type="HAMAP-Rule" id="MF_00902"/>
    </source>
</evidence>
<proteinExistence type="inferred from homology"/>
<dbReference type="EMBL" id="JBHMCT010000004">
    <property type="protein sequence ID" value="MFB9553125.1"/>
    <property type="molecule type" value="Genomic_DNA"/>
</dbReference>
<evidence type="ECO:0000256" key="1">
    <source>
        <dbReference type="ARBA" id="ARBA00004141"/>
    </source>
</evidence>
<evidence type="ECO:0000256" key="8">
    <source>
        <dbReference type="SAM" id="MobiDB-lite"/>
    </source>
</evidence>
<keyword evidence="7" id="KW-0813">Transport</keyword>
<evidence type="ECO:0000256" key="5">
    <source>
        <dbReference type="ARBA" id="ARBA00023010"/>
    </source>
</evidence>
<feature type="transmembrane region" description="Helical" evidence="7">
    <location>
        <begin position="157"/>
        <end position="178"/>
    </location>
</feature>
<keyword evidence="6 7" id="KW-0472">Membrane</keyword>
<keyword evidence="7" id="KW-1003">Cell membrane</keyword>
<evidence type="ECO:0000256" key="2">
    <source>
        <dbReference type="ARBA" id="ARBA00022692"/>
    </source>
</evidence>
<gene>
    <name evidence="7 9" type="primary">tatC</name>
    <name evidence="9" type="ORF">ACFFTP_02790</name>
</gene>
<feature type="transmembrane region" description="Helical" evidence="7">
    <location>
        <begin position="14"/>
        <end position="32"/>
    </location>
</feature>
<accession>A0ABV5QI02</accession>
<feature type="region of interest" description="Disordered" evidence="8">
    <location>
        <begin position="275"/>
        <end position="301"/>
    </location>
</feature>
<evidence type="ECO:0000256" key="3">
    <source>
        <dbReference type="ARBA" id="ARBA00022927"/>
    </source>
</evidence>
<dbReference type="RefSeq" id="WP_345492512.1">
    <property type="nucleotide sequence ID" value="NZ_BAAAWU010000001.1"/>
</dbReference>
<dbReference type="PANTHER" id="PTHR30371:SF0">
    <property type="entry name" value="SEC-INDEPENDENT PROTEIN TRANSLOCASE PROTEIN TATC, CHLOROPLASTIC-RELATED"/>
    <property type="match status" value="1"/>
</dbReference>
<dbReference type="PANTHER" id="PTHR30371">
    <property type="entry name" value="SEC-INDEPENDENT PROTEIN TRANSLOCASE PROTEIN TATC"/>
    <property type="match status" value="1"/>
</dbReference>
<feature type="transmembrane region" description="Helical" evidence="7">
    <location>
        <begin position="108"/>
        <end position="130"/>
    </location>
</feature>
<protein>
    <recommendedName>
        <fullName evidence="7">Sec-independent protein translocase protein TatC</fullName>
    </recommendedName>
</protein>
<evidence type="ECO:0000256" key="4">
    <source>
        <dbReference type="ARBA" id="ARBA00022989"/>
    </source>
</evidence>
<dbReference type="InterPro" id="IPR002033">
    <property type="entry name" value="TatC"/>
</dbReference>